<evidence type="ECO:0000259" key="3">
    <source>
        <dbReference type="Pfam" id="PF20153"/>
    </source>
</evidence>
<dbReference type="OrthoDB" id="3221808at2759"/>
<feature type="compositionally biased region" description="Polar residues" evidence="1">
    <location>
        <begin position="162"/>
        <end position="172"/>
    </location>
</feature>
<evidence type="ECO:0000256" key="2">
    <source>
        <dbReference type="SAM" id="Phobius"/>
    </source>
</evidence>
<keyword evidence="5" id="KW-1185">Reference proteome</keyword>
<keyword evidence="2" id="KW-1133">Transmembrane helix</keyword>
<organism evidence="4 5">
    <name type="scientific">Armillaria ostoyae</name>
    <name type="common">Armillaria root rot fungus</name>
    <dbReference type="NCBI Taxonomy" id="47428"/>
    <lineage>
        <taxon>Eukaryota</taxon>
        <taxon>Fungi</taxon>
        <taxon>Dikarya</taxon>
        <taxon>Basidiomycota</taxon>
        <taxon>Agaricomycotina</taxon>
        <taxon>Agaricomycetes</taxon>
        <taxon>Agaricomycetidae</taxon>
        <taxon>Agaricales</taxon>
        <taxon>Marasmiineae</taxon>
        <taxon>Physalacriaceae</taxon>
        <taxon>Armillaria</taxon>
    </lineage>
</organism>
<feature type="compositionally biased region" description="Polar residues" evidence="1">
    <location>
        <begin position="20"/>
        <end position="30"/>
    </location>
</feature>
<feature type="transmembrane region" description="Helical" evidence="2">
    <location>
        <begin position="209"/>
        <end position="228"/>
    </location>
</feature>
<dbReference type="STRING" id="47428.A0A284RYB2"/>
<keyword evidence="2" id="KW-0472">Membrane</keyword>
<proteinExistence type="predicted"/>
<feature type="compositionally biased region" description="Acidic residues" evidence="1">
    <location>
        <begin position="34"/>
        <end position="44"/>
    </location>
</feature>
<dbReference type="Pfam" id="PF20153">
    <property type="entry name" value="DUF6535"/>
    <property type="match status" value="1"/>
</dbReference>
<feature type="compositionally biased region" description="Basic residues" evidence="1">
    <location>
        <begin position="116"/>
        <end position="129"/>
    </location>
</feature>
<feature type="compositionally biased region" description="Low complexity" evidence="1">
    <location>
        <begin position="45"/>
        <end position="68"/>
    </location>
</feature>
<feature type="compositionally biased region" description="Low complexity" evidence="1">
    <location>
        <begin position="132"/>
        <end position="143"/>
    </location>
</feature>
<feature type="compositionally biased region" description="Polar residues" evidence="1">
    <location>
        <begin position="1"/>
        <end position="10"/>
    </location>
</feature>
<gene>
    <name evidence="4" type="ORF">ARMOST_17187</name>
</gene>
<evidence type="ECO:0000256" key="1">
    <source>
        <dbReference type="SAM" id="MobiDB-lite"/>
    </source>
</evidence>
<dbReference type="AlphaFoldDB" id="A0A284RYB2"/>
<name>A0A284RYB2_ARMOS</name>
<sequence>MDSQTNSVSLDSEPWPGYDLSNSPLQRLSLNFNDFDENIDDDENPSTTVVVSSPPIPSGSPARGRSSSQARKIRTKGIRGDSVASEADFLQMNGDGADPDGRGHGRARETESRVAHTTHHSASRTRYLTRRSAPTSQATSPSTPVAPLPPTGPSAFPGADDATSQFTSATTQGPPPRAGTDVKSTLWDFYNHEARAADKDMLKHWHDDMSTLLIVAGLFSAVLTAFIIEFYQKLEPDYTAISARQQHTMSINIQALLNASLNLPDFSHLQQWFGLWAYGSQL</sequence>
<evidence type="ECO:0000313" key="4">
    <source>
        <dbReference type="EMBL" id="SJL13739.1"/>
    </source>
</evidence>
<dbReference type="Proteomes" id="UP000219338">
    <property type="component" value="Unassembled WGS sequence"/>
</dbReference>
<feature type="region of interest" description="Disordered" evidence="1">
    <location>
        <begin position="1"/>
        <end position="180"/>
    </location>
</feature>
<reference evidence="5" key="1">
    <citation type="journal article" date="2017" name="Nat. Ecol. Evol.">
        <title>Genome expansion and lineage-specific genetic innovations in the forest pathogenic fungi Armillaria.</title>
        <authorList>
            <person name="Sipos G."/>
            <person name="Prasanna A.N."/>
            <person name="Walter M.C."/>
            <person name="O'Connor E."/>
            <person name="Balint B."/>
            <person name="Krizsan K."/>
            <person name="Kiss B."/>
            <person name="Hess J."/>
            <person name="Varga T."/>
            <person name="Slot J."/>
            <person name="Riley R."/>
            <person name="Boka B."/>
            <person name="Rigling D."/>
            <person name="Barry K."/>
            <person name="Lee J."/>
            <person name="Mihaltcheva S."/>
            <person name="LaButti K."/>
            <person name="Lipzen A."/>
            <person name="Waldron R."/>
            <person name="Moloney N.M."/>
            <person name="Sperisen C."/>
            <person name="Kredics L."/>
            <person name="Vagvoelgyi C."/>
            <person name="Patrignani A."/>
            <person name="Fitzpatrick D."/>
            <person name="Nagy I."/>
            <person name="Doyle S."/>
            <person name="Anderson J.B."/>
            <person name="Grigoriev I.V."/>
            <person name="Gueldener U."/>
            <person name="Muensterkoetter M."/>
            <person name="Nagy L.G."/>
        </authorList>
    </citation>
    <scope>NUCLEOTIDE SEQUENCE [LARGE SCALE GENOMIC DNA]</scope>
    <source>
        <strain evidence="5">C18/9</strain>
    </source>
</reference>
<accession>A0A284RYB2</accession>
<protein>
    <recommendedName>
        <fullName evidence="3">DUF6535 domain-containing protein</fullName>
    </recommendedName>
</protein>
<feature type="domain" description="DUF6535" evidence="3">
    <location>
        <begin position="187"/>
        <end position="250"/>
    </location>
</feature>
<keyword evidence="2" id="KW-0812">Transmembrane</keyword>
<dbReference type="EMBL" id="FUEG01000021">
    <property type="protein sequence ID" value="SJL13739.1"/>
    <property type="molecule type" value="Genomic_DNA"/>
</dbReference>
<feature type="compositionally biased region" description="Basic and acidic residues" evidence="1">
    <location>
        <begin position="99"/>
        <end position="114"/>
    </location>
</feature>
<evidence type="ECO:0000313" key="5">
    <source>
        <dbReference type="Proteomes" id="UP000219338"/>
    </source>
</evidence>
<dbReference type="InterPro" id="IPR045338">
    <property type="entry name" value="DUF6535"/>
</dbReference>